<feature type="transmembrane region" description="Helical" evidence="1">
    <location>
        <begin position="6"/>
        <end position="23"/>
    </location>
</feature>
<protein>
    <recommendedName>
        <fullName evidence="4">DUF4375 domain-containing protein</fullName>
    </recommendedName>
</protein>
<dbReference type="RefSeq" id="WP_304434704.1">
    <property type="nucleotide sequence ID" value="NZ_JAUKUC010000001.1"/>
</dbReference>
<keyword evidence="1" id="KW-0472">Membrane</keyword>
<keyword evidence="1" id="KW-1133">Transmembrane helix</keyword>
<keyword evidence="3" id="KW-1185">Reference proteome</keyword>
<comment type="caution">
    <text evidence="2">The sequence shown here is derived from an EMBL/GenBank/DDBJ whole genome shotgun (WGS) entry which is preliminary data.</text>
</comment>
<name>A0ABT8RKY0_9FLAO</name>
<accession>A0ABT8RKY0</accession>
<keyword evidence="1" id="KW-0812">Transmembrane</keyword>
<proteinExistence type="predicted"/>
<sequence>MEIGVAVIGLTSVALCAIPFILTNRNRKIKERKVFTTLQNVAKKHNAIVEEYELFGHYAIGIDQKNKFVFFTSITNEIIQEQYIELSNILTCEIANIGRNNHKKEKITERLNLIFFPKDVNESNKVLEFYNAETHFQLSDEFQSIQKWNNRIKTLLA</sequence>
<dbReference type="EMBL" id="JAUKUC010000001">
    <property type="protein sequence ID" value="MDO1511440.1"/>
    <property type="molecule type" value="Genomic_DNA"/>
</dbReference>
<dbReference type="Proteomes" id="UP001168579">
    <property type="component" value="Unassembled WGS sequence"/>
</dbReference>
<evidence type="ECO:0000313" key="3">
    <source>
        <dbReference type="Proteomes" id="UP001168579"/>
    </source>
</evidence>
<evidence type="ECO:0000256" key="1">
    <source>
        <dbReference type="SAM" id="Phobius"/>
    </source>
</evidence>
<gene>
    <name evidence="2" type="ORF">Q2T41_02015</name>
</gene>
<evidence type="ECO:0000313" key="2">
    <source>
        <dbReference type="EMBL" id="MDO1511440.1"/>
    </source>
</evidence>
<organism evidence="2 3">
    <name type="scientific">Maribacter confluentis</name>
    <dbReference type="NCBI Taxonomy" id="1656093"/>
    <lineage>
        <taxon>Bacteria</taxon>
        <taxon>Pseudomonadati</taxon>
        <taxon>Bacteroidota</taxon>
        <taxon>Flavobacteriia</taxon>
        <taxon>Flavobacteriales</taxon>
        <taxon>Flavobacteriaceae</taxon>
        <taxon>Maribacter</taxon>
    </lineage>
</organism>
<reference evidence="2" key="1">
    <citation type="journal article" date="2014" name="Int. J. Syst. Evol. Microbiol.">
        <title>Complete genome of a new Firmicutes species belonging to the dominant human colonic microbiota ('Ruminococcus bicirculans') reveals two chromosomes and a selective capacity to utilize plant glucans.</title>
        <authorList>
            <consortium name="NISC Comparative Sequencing Program"/>
            <person name="Wegmann U."/>
            <person name="Louis P."/>
            <person name="Goesmann A."/>
            <person name="Henrissat B."/>
            <person name="Duncan S.H."/>
            <person name="Flint H.J."/>
        </authorList>
    </citation>
    <scope>NUCLEOTIDE SEQUENCE</scope>
    <source>
        <strain evidence="2">CECT 8869</strain>
    </source>
</reference>
<evidence type="ECO:0008006" key="4">
    <source>
        <dbReference type="Google" id="ProtNLM"/>
    </source>
</evidence>
<reference evidence="2" key="2">
    <citation type="submission" date="2023-06" db="EMBL/GenBank/DDBJ databases">
        <authorList>
            <person name="Lucena T."/>
            <person name="Sun Q."/>
        </authorList>
    </citation>
    <scope>NUCLEOTIDE SEQUENCE</scope>
    <source>
        <strain evidence="2">CECT 8869</strain>
    </source>
</reference>